<name>A0A0B7C2T6_9EUPU</name>
<feature type="non-terminal residue" evidence="2">
    <location>
        <position position="71"/>
    </location>
</feature>
<proteinExistence type="predicted"/>
<protein>
    <submittedName>
        <fullName evidence="2">Uncharacterized protein</fullName>
    </submittedName>
</protein>
<feature type="compositionally biased region" description="Acidic residues" evidence="1">
    <location>
        <begin position="1"/>
        <end position="28"/>
    </location>
</feature>
<feature type="region of interest" description="Disordered" evidence="1">
    <location>
        <begin position="1"/>
        <end position="30"/>
    </location>
</feature>
<sequence length="71" mass="8451">DDDEEEDGEVEDEDEDYDYGSDDDDLNEEQIHEQKRAVIKTEQSDGVTNFKQLLNMEPNDLEKYFNKRFQS</sequence>
<dbReference type="AlphaFoldDB" id="A0A0B7C2T6"/>
<accession>A0A0B7C2T6</accession>
<feature type="non-terminal residue" evidence="2">
    <location>
        <position position="1"/>
    </location>
</feature>
<gene>
    <name evidence="2" type="primary">ORF222144</name>
</gene>
<reference evidence="2" key="1">
    <citation type="submission" date="2014-12" db="EMBL/GenBank/DDBJ databases">
        <title>Insight into the proteome of Arion vulgaris.</title>
        <authorList>
            <person name="Aradska J."/>
            <person name="Bulat T."/>
            <person name="Smidak R."/>
            <person name="Sarate P."/>
            <person name="Gangsoo J."/>
            <person name="Sialana F."/>
            <person name="Bilban M."/>
            <person name="Lubec G."/>
        </authorList>
    </citation>
    <scope>NUCLEOTIDE SEQUENCE</scope>
    <source>
        <tissue evidence="2">Skin</tissue>
    </source>
</reference>
<organism evidence="2">
    <name type="scientific">Arion vulgaris</name>
    <dbReference type="NCBI Taxonomy" id="1028688"/>
    <lineage>
        <taxon>Eukaryota</taxon>
        <taxon>Metazoa</taxon>
        <taxon>Spiralia</taxon>
        <taxon>Lophotrochozoa</taxon>
        <taxon>Mollusca</taxon>
        <taxon>Gastropoda</taxon>
        <taxon>Heterobranchia</taxon>
        <taxon>Euthyneura</taxon>
        <taxon>Panpulmonata</taxon>
        <taxon>Eupulmonata</taxon>
        <taxon>Stylommatophora</taxon>
        <taxon>Helicina</taxon>
        <taxon>Arionoidea</taxon>
        <taxon>Arionidae</taxon>
        <taxon>Arion</taxon>
    </lineage>
</organism>
<evidence type="ECO:0000313" key="2">
    <source>
        <dbReference type="EMBL" id="CEK99789.1"/>
    </source>
</evidence>
<evidence type="ECO:0000256" key="1">
    <source>
        <dbReference type="SAM" id="MobiDB-lite"/>
    </source>
</evidence>
<dbReference type="EMBL" id="HACG01052918">
    <property type="protein sequence ID" value="CEK99789.1"/>
    <property type="molecule type" value="Transcribed_RNA"/>
</dbReference>